<evidence type="ECO:0000259" key="15">
    <source>
        <dbReference type="Pfam" id="PF00930"/>
    </source>
</evidence>
<evidence type="ECO:0000256" key="7">
    <source>
        <dbReference type="ARBA" id="ARBA00022801"/>
    </source>
</evidence>
<dbReference type="Proteomes" id="UP000292447">
    <property type="component" value="Chromosome II"/>
</dbReference>
<organism evidence="16 17">
    <name type="scientific">Metschnikowia aff. pulcherrima</name>
    <dbReference type="NCBI Taxonomy" id="2163413"/>
    <lineage>
        <taxon>Eukaryota</taxon>
        <taxon>Fungi</taxon>
        <taxon>Dikarya</taxon>
        <taxon>Ascomycota</taxon>
        <taxon>Saccharomycotina</taxon>
        <taxon>Pichiomycetes</taxon>
        <taxon>Metschnikowiaceae</taxon>
        <taxon>Metschnikowia</taxon>
    </lineage>
</organism>
<feature type="domain" description="Dipeptidylpeptidase IV N-terminal" evidence="15">
    <location>
        <begin position="164"/>
        <end position="531"/>
    </location>
</feature>
<dbReference type="Pfam" id="PF00326">
    <property type="entry name" value="Peptidase_S9"/>
    <property type="match status" value="1"/>
</dbReference>
<reference evidence="17" key="1">
    <citation type="submission" date="2019-03" db="EMBL/GenBank/DDBJ databases">
        <title>Snf2 controls pulcherriminic acid biosynthesis and connects pigmentation and antifungal activity of the yeast Metschnikowia pulcherrima.</title>
        <authorList>
            <person name="Gore-Lloyd D."/>
            <person name="Sumann I."/>
            <person name="Brachmann A.O."/>
            <person name="Schneeberger K."/>
            <person name="Ortiz-Merino R.A."/>
            <person name="Moreno-Beltran M."/>
            <person name="Schlaefli M."/>
            <person name="Kirner P."/>
            <person name="Santos Kron A."/>
            <person name="Wolfe K.H."/>
            <person name="Piel J."/>
            <person name="Ahrens C.H."/>
            <person name="Henk D."/>
            <person name="Freimoser F.M."/>
        </authorList>
    </citation>
    <scope>NUCLEOTIDE SEQUENCE [LARGE SCALE GENOMIC DNA]</scope>
    <source>
        <strain evidence="17">APC 1.2</strain>
    </source>
</reference>
<evidence type="ECO:0000256" key="5">
    <source>
        <dbReference type="ARBA" id="ARBA00022670"/>
    </source>
</evidence>
<dbReference type="InterPro" id="IPR050278">
    <property type="entry name" value="Serine_Prot_S9B/DPPIV"/>
</dbReference>
<dbReference type="InterPro" id="IPR002471">
    <property type="entry name" value="Pept_S9_AS"/>
</dbReference>
<evidence type="ECO:0000256" key="1">
    <source>
        <dbReference type="ARBA" id="ARBA00004576"/>
    </source>
</evidence>
<dbReference type="PANTHER" id="PTHR11731:SF200">
    <property type="entry name" value="DIPEPTIDYL PEPTIDASE 10, ISOFORM B"/>
    <property type="match status" value="1"/>
</dbReference>
<comment type="subcellular location">
    <subcellularLocation>
        <location evidence="1">Vacuole membrane</location>
        <topology evidence="1">Single-pass type II membrane protein</topology>
    </subcellularLocation>
</comment>
<keyword evidence="7" id="KW-0378">Hydrolase</keyword>
<dbReference type="GO" id="GO:0005886">
    <property type="term" value="C:plasma membrane"/>
    <property type="evidence" value="ECO:0007669"/>
    <property type="project" value="TreeGrafter"/>
</dbReference>
<keyword evidence="3 16" id="KW-0031">Aminopeptidase</keyword>
<keyword evidence="5" id="KW-0645">Protease</keyword>
<evidence type="ECO:0000256" key="10">
    <source>
        <dbReference type="ARBA" id="ARBA00022989"/>
    </source>
</evidence>
<dbReference type="STRING" id="2163413.A0A4P6XMA9"/>
<evidence type="ECO:0000256" key="13">
    <source>
        <dbReference type="SAM" id="Phobius"/>
    </source>
</evidence>
<evidence type="ECO:0000256" key="2">
    <source>
        <dbReference type="ARBA" id="ARBA00006150"/>
    </source>
</evidence>
<dbReference type="PANTHER" id="PTHR11731">
    <property type="entry name" value="PROTEASE FAMILY S9B,C DIPEPTIDYL-PEPTIDASE IV-RELATED"/>
    <property type="match status" value="1"/>
</dbReference>
<keyword evidence="10 13" id="KW-1133">Transmembrane helix</keyword>
<evidence type="ECO:0000256" key="4">
    <source>
        <dbReference type="ARBA" id="ARBA00022554"/>
    </source>
</evidence>
<dbReference type="EMBL" id="CP034457">
    <property type="protein sequence ID" value="QBM87376.1"/>
    <property type="molecule type" value="Genomic_DNA"/>
</dbReference>
<dbReference type="Gene3D" id="3.40.50.1820">
    <property type="entry name" value="alpha/beta hydrolase"/>
    <property type="match status" value="1"/>
</dbReference>
<gene>
    <name evidence="16" type="primary">MPUL0B05780</name>
    <name evidence="16" type="ORF">METSCH_B05780</name>
</gene>
<dbReference type="GO" id="GO:0004252">
    <property type="term" value="F:serine-type endopeptidase activity"/>
    <property type="evidence" value="ECO:0007669"/>
    <property type="project" value="InterPro"/>
</dbReference>
<dbReference type="AlphaFoldDB" id="A0A4P6XMA9"/>
<evidence type="ECO:0000256" key="9">
    <source>
        <dbReference type="ARBA" id="ARBA00022968"/>
    </source>
</evidence>
<dbReference type="GO" id="GO:0004177">
    <property type="term" value="F:aminopeptidase activity"/>
    <property type="evidence" value="ECO:0007669"/>
    <property type="project" value="UniProtKB-KW"/>
</dbReference>
<dbReference type="SUPFAM" id="SSF82171">
    <property type="entry name" value="DPP6 N-terminal domain-like"/>
    <property type="match status" value="1"/>
</dbReference>
<keyword evidence="6 13" id="KW-0812">Transmembrane</keyword>
<evidence type="ECO:0000256" key="12">
    <source>
        <dbReference type="ARBA" id="ARBA00023180"/>
    </source>
</evidence>
<feature type="domain" description="Peptidase S9 prolyl oligopeptidase catalytic" evidence="14">
    <location>
        <begin position="626"/>
        <end position="831"/>
    </location>
</feature>
<name>A0A4P6XMA9_9ASCO</name>
<keyword evidence="8" id="KW-0720">Serine protease</keyword>
<evidence type="ECO:0000259" key="14">
    <source>
        <dbReference type="Pfam" id="PF00326"/>
    </source>
</evidence>
<dbReference type="FunFam" id="3.40.50.1820:FF:000003">
    <property type="entry name" value="Dipeptidyl peptidase 4"/>
    <property type="match status" value="1"/>
</dbReference>
<evidence type="ECO:0000313" key="16">
    <source>
        <dbReference type="EMBL" id="QBM87376.1"/>
    </source>
</evidence>
<keyword evidence="12" id="KW-0325">Glycoprotein</keyword>
<dbReference type="Pfam" id="PF00930">
    <property type="entry name" value="DPPIV_N"/>
    <property type="match status" value="1"/>
</dbReference>
<keyword evidence="11 13" id="KW-0472">Membrane</keyword>
<dbReference type="GO" id="GO:0005774">
    <property type="term" value="C:vacuolar membrane"/>
    <property type="evidence" value="ECO:0007669"/>
    <property type="project" value="UniProtKB-SubCell"/>
</dbReference>
<protein>
    <submittedName>
        <fullName evidence="16">Dipeptidyl aminopeptidase</fullName>
    </submittedName>
</protein>
<evidence type="ECO:0000256" key="8">
    <source>
        <dbReference type="ARBA" id="ARBA00022825"/>
    </source>
</evidence>
<dbReference type="GO" id="GO:0006508">
    <property type="term" value="P:proteolysis"/>
    <property type="evidence" value="ECO:0007669"/>
    <property type="project" value="UniProtKB-KW"/>
</dbReference>
<dbReference type="Gene3D" id="2.140.10.30">
    <property type="entry name" value="Dipeptidylpeptidase IV, N-terminal domain"/>
    <property type="match status" value="1"/>
</dbReference>
<dbReference type="InterPro" id="IPR001375">
    <property type="entry name" value="Peptidase_S9_cat"/>
</dbReference>
<evidence type="ECO:0000256" key="6">
    <source>
        <dbReference type="ARBA" id="ARBA00022692"/>
    </source>
</evidence>
<keyword evidence="9" id="KW-0735">Signal-anchor</keyword>
<sequence length="843" mass="95298">MFMTHEAVGEKSSPYHNYRTYRSFTYILLILSFLVWGSVILVSSVSTLVLRGLTANLDTSPFKAAENGMVYPWHTFKSSKKPVSLEALRDGSFKANFKEVQWIQSPELAFNDQGTFLLKDEDKDGKVTYYVKSIVDEKYELKIMENAQFTYHDKEYVVDALKASPDLKRAILKSDTTKGWRHSLTALYWVLDVASGDIAPLYNANDKLSVTSWAPTSDAIAFVYKNDVYVKDLAAGTVARVTKDGSENVFNGKPDWVYEEEVFSSDIALWWSPRGDKLAFLRFDDIHVPEFQIPYYVQAGHEQYPEMRLIKYPKPGYPNPDVEVVVALLPATLGGAYVTNVAKLESEVISEKLITEVLWVADDSVMVKTSNRASDVLEVFLVSAESGLALLVRSLRAEKAWFEVTDNAVFVPQNESLGRYADGYIDVISHEGYNHLAYFTPPNNPSPFLLTTGQWEVILSHVDVLNNEVYFTATRDSSVERHFYSVNLLDVFHLAEAPQIKRVTSGTGWYGGLLSSGARYLLLNYMGPGVPHQNVVDLHNGKIVRVIEENNDLRARLKEYELPKQDIKTISLGKDDVSGGDILANTVEIFPPSFNESKKYPVLFYVYGGPGLQMVTQEYAVGFSHVVAAQLNTIVVTVDGRGTGFNNANTNLGANFKFCVRDQLGKYEPMDQISAAKQWAQKAYVDENRIAIWGWSYGGFLTLKTLETDVENVFSYGVAVAPVTRWKLYDSIYTERYMRTPQENAAGYKTASIENLINFSSVKRFMIMHGLGDDNVHFQNSLSLLDDFNLASVENYDFMVFPDSDHLIRYHNGNVVVFDRIFDWFRRAFNNEFVPAVYEITEL</sequence>
<feature type="transmembrane region" description="Helical" evidence="13">
    <location>
        <begin position="26"/>
        <end position="50"/>
    </location>
</feature>
<dbReference type="SUPFAM" id="SSF53474">
    <property type="entry name" value="alpha/beta-Hydrolases"/>
    <property type="match status" value="1"/>
</dbReference>
<evidence type="ECO:0000256" key="11">
    <source>
        <dbReference type="ARBA" id="ARBA00023136"/>
    </source>
</evidence>
<keyword evidence="4" id="KW-0926">Vacuole</keyword>
<evidence type="ECO:0000256" key="3">
    <source>
        <dbReference type="ARBA" id="ARBA00022438"/>
    </source>
</evidence>
<dbReference type="PROSITE" id="PS00708">
    <property type="entry name" value="PRO_ENDOPEP_SER"/>
    <property type="match status" value="1"/>
</dbReference>
<proteinExistence type="inferred from homology"/>
<evidence type="ECO:0000313" key="17">
    <source>
        <dbReference type="Proteomes" id="UP000292447"/>
    </source>
</evidence>
<dbReference type="InterPro" id="IPR029058">
    <property type="entry name" value="AB_hydrolase_fold"/>
</dbReference>
<dbReference type="GO" id="GO:0008239">
    <property type="term" value="F:dipeptidyl-peptidase activity"/>
    <property type="evidence" value="ECO:0007669"/>
    <property type="project" value="TreeGrafter"/>
</dbReference>
<comment type="similarity">
    <text evidence="2">Belongs to the peptidase S9B family.</text>
</comment>
<keyword evidence="17" id="KW-1185">Reference proteome</keyword>
<dbReference type="InterPro" id="IPR002469">
    <property type="entry name" value="Peptidase_S9B_N"/>
</dbReference>
<accession>A0A4P6XMA9</accession>